<keyword evidence="3 10" id="KW-0963">Cytoplasm</keyword>
<dbReference type="PROSITE" id="PS51449">
    <property type="entry name" value="MTTASE_N"/>
    <property type="match status" value="1"/>
</dbReference>
<evidence type="ECO:0000256" key="3">
    <source>
        <dbReference type="ARBA" id="ARBA00022490"/>
    </source>
</evidence>
<comment type="caution">
    <text evidence="14">The sequence shown here is derived from an EMBL/GenBank/DDBJ whole genome shotgun (WGS) entry which is preliminary data.</text>
</comment>
<dbReference type="Gene3D" id="3.80.30.20">
    <property type="entry name" value="tm_1862 like domain"/>
    <property type="match status" value="1"/>
</dbReference>
<dbReference type="RefSeq" id="WP_182535964.1">
    <property type="nucleotide sequence ID" value="NZ_JACJIP010000015.1"/>
</dbReference>
<dbReference type="GO" id="GO:0005829">
    <property type="term" value="C:cytosol"/>
    <property type="evidence" value="ECO:0007669"/>
    <property type="project" value="TreeGrafter"/>
</dbReference>
<keyword evidence="14" id="KW-0689">Ribosomal protein</keyword>
<dbReference type="PROSITE" id="PS51918">
    <property type="entry name" value="RADICAL_SAM"/>
    <property type="match status" value="1"/>
</dbReference>
<protein>
    <recommendedName>
        <fullName evidence="10">Ribosomal protein uS12 methylthiotransferase RimO</fullName>
        <shortName evidence="10">uS12 MTTase</shortName>
        <shortName evidence="10">uS12 methylthiotransferase</shortName>
        <ecNumber evidence="10">2.8.4.4</ecNumber>
    </recommendedName>
    <alternativeName>
        <fullName evidence="10">Ribosomal protein uS12 (aspartate-C(3))-methylthiotransferase</fullName>
    </alternativeName>
    <alternativeName>
        <fullName evidence="10">Ribosome maturation factor RimO</fullName>
    </alternativeName>
</protein>
<keyword evidence="2 10" id="KW-0004">4Fe-4S</keyword>
<dbReference type="PROSITE" id="PS01278">
    <property type="entry name" value="MTTASE_RADICAL"/>
    <property type="match status" value="1"/>
</dbReference>
<comment type="cofactor">
    <cofactor evidence="10">
        <name>[4Fe-4S] cluster</name>
        <dbReference type="ChEBI" id="CHEBI:49883"/>
    </cofactor>
    <text evidence="10">Binds 2 [4Fe-4S] clusters. One cluster is coordinated with 3 cysteines and an exchangeable S-adenosyl-L-methionine.</text>
</comment>
<dbReference type="NCBIfam" id="TIGR00089">
    <property type="entry name" value="MiaB/RimO family radical SAM methylthiotransferase"/>
    <property type="match status" value="1"/>
</dbReference>
<dbReference type="PROSITE" id="PS50926">
    <property type="entry name" value="TRAM"/>
    <property type="match status" value="1"/>
</dbReference>
<dbReference type="InterPro" id="IPR012340">
    <property type="entry name" value="NA-bd_OB-fold"/>
</dbReference>
<dbReference type="GO" id="GO:0005840">
    <property type="term" value="C:ribosome"/>
    <property type="evidence" value="ECO:0007669"/>
    <property type="project" value="UniProtKB-KW"/>
</dbReference>
<organism evidence="14 15">
    <name type="scientific">Fontibacillus solani</name>
    <dbReference type="NCBI Taxonomy" id="1572857"/>
    <lineage>
        <taxon>Bacteria</taxon>
        <taxon>Bacillati</taxon>
        <taxon>Bacillota</taxon>
        <taxon>Bacilli</taxon>
        <taxon>Bacillales</taxon>
        <taxon>Paenibacillaceae</taxon>
        <taxon>Fontibacillus</taxon>
    </lineage>
</organism>
<dbReference type="Pfam" id="PF00919">
    <property type="entry name" value="UPF0004"/>
    <property type="match status" value="1"/>
</dbReference>
<keyword evidence="15" id="KW-1185">Reference proteome</keyword>
<evidence type="ECO:0000256" key="7">
    <source>
        <dbReference type="ARBA" id="ARBA00023004"/>
    </source>
</evidence>
<dbReference type="InterPro" id="IPR005839">
    <property type="entry name" value="Methylthiotransferase"/>
</dbReference>
<comment type="function">
    <text evidence="10">Catalyzes the methylthiolation of an aspartic acid residue of ribosomal protein uS12.</text>
</comment>
<dbReference type="Gene3D" id="2.40.50.140">
    <property type="entry name" value="Nucleic acid-binding proteins"/>
    <property type="match status" value="1"/>
</dbReference>
<dbReference type="SMART" id="SM00729">
    <property type="entry name" value="Elp3"/>
    <property type="match status" value="1"/>
</dbReference>
<feature type="binding site" evidence="10">
    <location>
        <position position="156"/>
    </location>
    <ligand>
        <name>[4Fe-4S] cluster</name>
        <dbReference type="ChEBI" id="CHEBI:49883"/>
        <label>2</label>
        <note>4Fe-4S-S-AdoMet</note>
    </ligand>
</feature>
<feature type="binding site" evidence="10">
    <location>
        <position position="12"/>
    </location>
    <ligand>
        <name>[4Fe-4S] cluster</name>
        <dbReference type="ChEBI" id="CHEBI:49883"/>
        <label>1</label>
    </ligand>
</feature>
<dbReference type="SUPFAM" id="SSF102114">
    <property type="entry name" value="Radical SAM enzymes"/>
    <property type="match status" value="1"/>
</dbReference>
<gene>
    <name evidence="10" type="primary">rimO</name>
    <name evidence="14" type="ORF">FHR92_002530</name>
</gene>
<evidence type="ECO:0000256" key="5">
    <source>
        <dbReference type="ARBA" id="ARBA00022691"/>
    </source>
</evidence>
<feature type="binding site" evidence="10">
    <location>
        <position position="48"/>
    </location>
    <ligand>
        <name>[4Fe-4S] cluster</name>
        <dbReference type="ChEBI" id="CHEBI:49883"/>
        <label>1</label>
    </ligand>
</feature>
<evidence type="ECO:0000256" key="9">
    <source>
        <dbReference type="ARBA" id="ARBA00051425"/>
    </source>
</evidence>
<dbReference type="InterPro" id="IPR005840">
    <property type="entry name" value="Ribosomal_uS12_MeSTrfase_RimO"/>
</dbReference>
<dbReference type="GO" id="GO:0103039">
    <property type="term" value="F:protein methylthiotransferase activity"/>
    <property type="evidence" value="ECO:0007669"/>
    <property type="project" value="UniProtKB-EC"/>
</dbReference>
<evidence type="ECO:0000256" key="6">
    <source>
        <dbReference type="ARBA" id="ARBA00022723"/>
    </source>
</evidence>
<sequence length="442" mass="49809">MSEKVKIVTLGCEKNLVDSEIMSGLIDRRGYSLVDRQEDATVIIVNTCGFIDAAKEESVNTILDLAELKETANLKALIVSGCLTQRYKQTLMEEMPEIDGIVGTGDFYNINQIVDEALKGKKPIYVGNPVFNYEEILPRKLTTAKYTTYVKIAEGCDNNCTFCSIPIMRGAFRSRSMDSIIAEVEQLAAQGVKEISLIAQDSTNYGSDIYGEFKLAELMNKVSEVSGIAWVRLHYAYPGFFTDVLIETMASNPKICKYVDMPLQHSEDTVLKRMRRPGRNRDIRELVAKIRDRIPGVSLRTSLIVGFPGETEEEFERLCRFVEEIKFDRLGVFTYSKEEDTPASRLPGQIDEEVKEWRANTLMEIQRSVSNETSGKFIGQILDVLIERYDGRSDIFIGRSQYDAPEIDGEVYVSNCSAEIGEISKVRITHAYEYDLSGEGVL</sequence>
<keyword evidence="14" id="KW-0687">Ribonucleoprotein</keyword>
<dbReference type="InterPro" id="IPR038135">
    <property type="entry name" value="Methylthiotransferase_N_sf"/>
</dbReference>
<feature type="binding site" evidence="10">
    <location>
        <position position="160"/>
    </location>
    <ligand>
        <name>[4Fe-4S] cluster</name>
        <dbReference type="ChEBI" id="CHEBI:49883"/>
        <label>2</label>
        <note>4Fe-4S-S-AdoMet</note>
    </ligand>
</feature>
<dbReference type="Gene3D" id="3.40.50.12160">
    <property type="entry name" value="Methylthiotransferase, N-terminal domain"/>
    <property type="match status" value="1"/>
</dbReference>
<keyword evidence="7 10" id="KW-0408">Iron</keyword>
<dbReference type="InterPro" id="IPR007197">
    <property type="entry name" value="rSAM"/>
</dbReference>
<dbReference type="GO" id="GO:0051539">
    <property type="term" value="F:4 iron, 4 sulfur cluster binding"/>
    <property type="evidence" value="ECO:0007669"/>
    <property type="project" value="UniProtKB-UniRule"/>
</dbReference>
<dbReference type="InterPro" id="IPR023404">
    <property type="entry name" value="rSAM_horseshoe"/>
</dbReference>
<feature type="domain" description="Radical SAM core" evidence="13">
    <location>
        <begin position="142"/>
        <end position="372"/>
    </location>
</feature>
<dbReference type="GO" id="GO:0035599">
    <property type="term" value="F:aspartic acid methylthiotransferase activity"/>
    <property type="evidence" value="ECO:0007669"/>
    <property type="project" value="TreeGrafter"/>
</dbReference>
<dbReference type="PANTHER" id="PTHR43837">
    <property type="entry name" value="RIBOSOMAL PROTEIN S12 METHYLTHIOTRANSFERASE RIMO"/>
    <property type="match status" value="1"/>
</dbReference>
<evidence type="ECO:0000259" key="12">
    <source>
        <dbReference type="PROSITE" id="PS51449"/>
    </source>
</evidence>
<dbReference type="Proteomes" id="UP000567067">
    <property type="component" value="Unassembled WGS sequence"/>
</dbReference>
<keyword evidence="4 10" id="KW-0808">Transferase</keyword>
<evidence type="ECO:0000313" key="14">
    <source>
        <dbReference type="EMBL" id="MBA9086057.1"/>
    </source>
</evidence>
<dbReference type="CDD" id="cd01335">
    <property type="entry name" value="Radical_SAM"/>
    <property type="match status" value="1"/>
</dbReference>
<feature type="binding site" evidence="10">
    <location>
        <position position="163"/>
    </location>
    <ligand>
        <name>[4Fe-4S] cluster</name>
        <dbReference type="ChEBI" id="CHEBI:49883"/>
        <label>2</label>
        <note>4Fe-4S-S-AdoMet</note>
    </ligand>
</feature>
<dbReference type="HAMAP" id="MF_01865">
    <property type="entry name" value="MTTase_RimO"/>
    <property type="match status" value="1"/>
</dbReference>
<comment type="catalytic activity">
    <reaction evidence="9">
        <text>N(6)-dimethylallyladenosine(37) in tRNA + (sulfur carrier)-SH + AH2 + 2 S-adenosyl-L-methionine = 2-methylsulfanyl-N(6)-dimethylallyladenosine(37) in tRNA + (sulfur carrier)-H + 5'-deoxyadenosine + L-methionine + A + S-adenosyl-L-homocysteine + 2 H(+)</text>
        <dbReference type="Rhea" id="RHEA:37067"/>
        <dbReference type="Rhea" id="RHEA-COMP:10375"/>
        <dbReference type="Rhea" id="RHEA-COMP:10376"/>
        <dbReference type="Rhea" id="RHEA-COMP:14737"/>
        <dbReference type="Rhea" id="RHEA-COMP:14739"/>
        <dbReference type="ChEBI" id="CHEBI:13193"/>
        <dbReference type="ChEBI" id="CHEBI:15378"/>
        <dbReference type="ChEBI" id="CHEBI:17319"/>
        <dbReference type="ChEBI" id="CHEBI:17499"/>
        <dbReference type="ChEBI" id="CHEBI:29917"/>
        <dbReference type="ChEBI" id="CHEBI:57844"/>
        <dbReference type="ChEBI" id="CHEBI:57856"/>
        <dbReference type="ChEBI" id="CHEBI:59789"/>
        <dbReference type="ChEBI" id="CHEBI:64428"/>
        <dbReference type="ChEBI" id="CHEBI:74415"/>
        <dbReference type="ChEBI" id="CHEBI:74417"/>
        <dbReference type="EC" id="2.8.4.3"/>
    </reaction>
</comment>
<dbReference type="InterPro" id="IPR058240">
    <property type="entry name" value="rSAM_sf"/>
</dbReference>
<dbReference type="FunFam" id="3.40.50.12160:FF:000003">
    <property type="entry name" value="CDK5 regulatory subunit-associated protein 1"/>
    <property type="match status" value="1"/>
</dbReference>
<dbReference type="SFLD" id="SFLDG01061">
    <property type="entry name" value="methylthiotransferase"/>
    <property type="match status" value="1"/>
</dbReference>
<dbReference type="InterPro" id="IPR006638">
    <property type="entry name" value="Elp3/MiaA/NifB-like_rSAM"/>
</dbReference>
<dbReference type="EMBL" id="JACJIP010000015">
    <property type="protein sequence ID" value="MBA9086057.1"/>
    <property type="molecule type" value="Genomic_DNA"/>
</dbReference>
<dbReference type="SFLD" id="SFLDF00274">
    <property type="entry name" value="ribosomal_protein_S12_methylth"/>
    <property type="match status" value="1"/>
</dbReference>
<evidence type="ECO:0000256" key="1">
    <source>
        <dbReference type="ARBA" id="ARBA00003234"/>
    </source>
</evidence>
<comment type="subcellular location">
    <subcellularLocation>
        <location evidence="10">Cytoplasm</location>
    </subcellularLocation>
</comment>
<dbReference type="SFLD" id="SFLDS00029">
    <property type="entry name" value="Radical_SAM"/>
    <property type="match status" value="1"/>
</dbReference>
<keyword evidence="6 10" id="KW-0479">Metal-binding</keyword>
<dbReference type="PANTHER" id="PTHR43837:SF1">
    <property type="entry name" value="RIBOSOMAL PROTEIN US12 METHYLTHIOTRANSFERASE RIMO"/>
    <property type="match status" value="1"/>
</dbReference>
<dbReference type="GO" id="GO:0035597">
    <property type="term" value="F:tRNA-2-methylthio-N(6)-dimethylallyladenosine(37) synthase activity"/>
    <property type="evidence" value="ECO:0007669"/>
    <property type="project" value="UniProtKB-EC"/>
</dbReference>
<evidence type="ECO:0000259" key="11">
    <source>
        <dbReference type="PROSITE" id="PS50926"/>
    </source>
</evidence>
<dbReference type="SFLD" id="SFLDG01082">
    <property type="entry name" value="B12-binding_domain_containing"/>
    <property type="match status" value="1"/>
</dbReference>
<dbReference type="AlphaFoldDB" id="A0A7W3XRU7"/>
<comment type="catalytic activity">
    <reaction evidence="10">
        <text>L-aspartate(89)-[ribosomal protein uS12]-hydrogen + (sulfur carrier)-SH + AH2 + 2 S-adenosyl-L-methionine = 3-methylsulfanyl-L-aspartate(89)-[ribosomal protein uS12]-hydrogen + (sulfur carrier)-H + 5'-deoxyadenosine + L-methionine + A + S-adenosyl-L-homocysteine + 2 H(+)</text>
        <dbReference type="Rhea" id="RHEA:37087"/>
        <dbReference type="Rhea" id="RHEA-COMP:10460"/>
        <dbReference type="Rhea" id="RHEA-COMP:10461"/>
        <dbReference type="Rhea" id="RHEA-COMP:14737"/>
        <dbReference type="Rhea" id="RHEA-COMP:14739"/>
        <dbReference type="ChEBI" id="CHEBI:13193"/>
        <dbReference type="ChEBI" id="CHEBI:15378"/>
        <dbReference type="ChEBI" id="CHEBI:17319"/>
        <dbReference type="ChEBI" id="CHEBI:17499"/>
        <dbReference type="ChEBI" id="CHEBI:29917"/>
        <dbReference type="ChEBI" id="CHEBI:29961"/>
        <dbReference type="ChEBI" id="CHEBI:57844"/>
        <dbReference type="ChEBI" id="CHEBI:57856"/>
        <dbReference type="ChEBI" id="CHEBI:59789"/>
        <dbReference type="ChEBI" id="CHEBI:64428"/>
        <dbReference type="ChEBI" id="CHEBI:73599"/>
        <dbReference type="EC" id="2.8.4.4"/>
    </reaction>
</comment>
<feature type="binding site" evidence="10">
    <location>
        <position position="82"/>
    </location>
    <ligand>
        <name>[4Fe-4S] cluster</name>
        <dbReference type="ChEBI" id="CHEBI:49883"/>
        <label>1</label>
    </ligand>
</feature>
<dbReference type="InterPro" id="IPR002792">
    <property type="entry name" value="TRAM_dom"/>
</dbReference>
<dbReference type="Pfam" id="PF04055">
    <property type="entry name" value="Radical_SAM"/>
    <property type="match status" value="1"/>
</dbReference>
<dbReference type="FunFam" id="3.80.30.20:FF:000001">
    <property type="entry name" value="tRNA-2-methylthio-N(6)-dimethylallyladenosine synthase 2"/>
    <property type="match status" value="1"/>
</dbReference>
<keyword evidence="8 10" id="KW-0411">Iron-sulfur</keyword>
<feature type="domain" description="TRAM" evidence="11">
    <location>
        <begin position="375"/>
        <end position="442"/>
    </location>
</feature>
<dbReference type="NCBIfam" id="TIGR01125">
    <property type="entry name" value="30S ribosomal protein S12 methylthiotransferase RimO"/>
    <property type="match status" value="1"/>
</dbReference>
<reference evidence="14 15" key="1">
    <citation type="submission" date="2020-08" db="EMBL/GenBank/DDBJ databases">
        <title>Genomic Encyclopedia of Type Strains, Phase III (KMG-III): the genomes of soil and plant-associated and newly described type strains.</title>
        <authorList>
            <person name="Whitman W."/>
        </authorList>
    </citation>
    <scope>NUCLEOTIDE SEQUENCE [LARGE SCALE GENOMIC DNA]</scope>
    <source>
        <strain evidence="14 15">CECT 8693</strain>
    </source>
</reference>
<evidence type="ECO:0000256" key="10">
    <source>
        <dbReference type="HAMAP-Rule" id="MF_01865"/>
    </source>
</evidence>
<dbReference type="InterPro" id="IPR013848">
    <property type="entry name" value="Methylthiotransferase_N"/>
</dbReference>
<comment type="similarity">
    <text evidence="10">Belongs to the methylthiotransferase family. RimO subfamily.</text>
</comment>
<feature type="domain" description="MTTase N-terminal" evidence="12">
    <location>
        <begin position="3"/>
        <end position="119"/>
    </location>
</feature>
<dbReference type="GO" id="GO:0046872">
    <property type="term" value="F:metal ion binding"/>
    <property type="evidence" value="ECO:0007669"/>
    <property type="project" value="UniProtKB-KW"/>
</dbReference>
<evidence type="ECO:0000256" key="4">
    <source>
        <dbReference type="ARBA" id="ARBA00022679"/>
    </source>
</evidence>
<dbReference type="InterPro" id="IPR020612">
    <property type="entry name" value="Methylthiotransferase_CS"/>
</dbReference>
<keyword evidence="5 10" id="KW-0949">S-adenosyl-L-methionine</keyword>
<dbReference type="EC" id="2.8.4.4" evidence="10"/>
<comment type="function">
    <text evidence="1">Catalyzes the methylthiolation of N6-(dimethylallyl)adenosine (i(6)A), leading to the formation of 2-methylthio-N6-(dimethylallyl)adenosine (ms(2)i(6)A) at position 37 in tRNAs that read codons beginning with uridine.</text>
</comment>
<proteinExistence type="inferred from homology"/>
<accession>A0A7W3XRU7</accession>
<evidence type="ECO:0000259" key="13">
    <source>
        <dbReference type="PROSITE" id="PS51918"/>
    </source>
</evidence>
<evidence type="ECO:0000256" key="8">
    <source>
        <dbReference type="ARBA" id="ARBA00023014"/>
    </source>
</evidence>
<dbReference type="Pfam" id="PF18693">
    <property type="entry name" value="TRAM_2"/>
    <property type="match status" value="1"/>
</dbReference>
<evidence type="ECO:0000256" key="2">
    <source>
        <dbReference type="ARBA" id="ARBA00022485"/>
    </source>
</evidence>
<evidence type="ECO:0000313" key="15">
    <source>
        <dbReference type="Proteomes" id="UP000567067"/>
    </source>
</evidence>
<name>A0A7W3XRU7_9BACL</name>